<comment type="caution">
    <text evidence="1">The sequence shown here is derived from an EMBL/GenBank/DDBJ whole genome shotgun (WGS) entry which is preliminary data.</text>
</comment>
<dbReference type="GeneID" id="87861000"/>
<feature type="non-terminal residue" evidence="1">
    <location>
        <position position="56"/>
    </location>
</feature>
<name>A0AAE0JC08_9PEZI</name>
<evidence type="ECO:0000313" key="2">
    <source>
        <dbReference type="Proteomes" id="UP001278500"/>
    </source>
</evidence>
<dbReference type="RefSeq" id="XP_062680187.1">
    <property type="nucleotide sequence ID" value="XM_062823846.1"/>
</dbReference>
<protein>
    <submittedName>
        <fullName evidence="1">Uncharacterized protein</fullName>
    </submittedName>
</protein>
<dbReference type="AlphaFoldDB" id="A0AAE0JC08"/>
<accession>A0AAE0JC08</accession>
<evidence type="ECO:0000313" key="1">
    <source>
        <dbReference type="EMBL" id="KAK3342394.1"/>
    </source>
</evidence>
<reference evidence="1" key="2">
    <citation type="submission" date="2023-06" db="EMBL/GenBank/DDBJ databases">
        <authorList>
            <consortium name="Lawrence Berkeley National Laboratory"/>
            <person name="Haridas S."/>
            <person name="Hensen N."/>
            <person name="Bonometti L."/>
            <person name="Westerberg I."/>
            <person name="Brannstrom I.O."/>
            <person name="Guillou S."/>
            <person name="Cros-Aarteil S."/>
            <person name="Calhoun S."/>
            <person name="Kuo A."/>
            <person name="Mondo S."/>
            <person name="Pangilinan J."/>
            <person name="Riley R."/>
            <person name="Labutti K."/>
            <person name="Andreopoulos B."/>
            <person name="Lipzen A."/>
            <person name="Chen C."/>
            <person name="Yanf M."/>
            <person name="Daum C."/>
            <person name="Ng V."/>
            <person name="Clum A."/>
            <person name="Steindorff A."/>
            <person name="Ohm R."/>
            <person name="Martin F."/>
            <person name="Silar P."/>
            <person name="Natvig D."/>
            <person name="Lalanne C."/>
            <person name="Gautier V."/>
            <person name="Ament-Velasquez S.L."/>
            <person name="Kruys A."/>
            <person name="Hutchinson M.I."/>
            <person name="Powell A.J."/>
            <person name="Barry K."/>
            <person name="Miller A.N."/>
            <person name="Grigoriev I.V."/>
            <person name="Debuchy R."/>
            <person name="Gladieux P."/>
            <person name="Thoren M.H."/>
            <person name="Johannesson H."/>
        </authorList>
    </citation>
    <scope>NUCLEOTIDE SEQUENCE</scope>
    <source>
        <strain evidence="1">CBS 560.94</strain>
    </source>
</reference>
<organism evidence="1 2">
    <name type="scientific">Neurospora tetraspora</name>
    <dbReference type="NCBI Taxonomy" id="94610"/>
    <lineage>
        <taxon>Eukaryota</taxon>
        <taxon>Fungi</taxon>
        <taxon>Dikarya</taxon>
        <taxon>Ascomycota</taxon>
        <taxon>Pezizomycotina</taxon>
        <taxon>Sordariomycetes</taxon>
        <taxon>Sordariomycetidae</taxon>
        <taxon>Sordariales</taxon>
        <taxon>Sordariaceae</taxon>
        <taxon>Neurospora</taxon>
    </lineage>
</organism>
<proteinExistence type="predicted"/>
<sequence length="56" mass="6670">RQPSRRDIKVDMGGQQLGRLERTFQASLTNNRLKEWSTRKTTLKQRLEARKAQTRE</sequence>
<feature type="non-terminal residue" evidence="1">
    <location>
        <position position="1"/>
    </location>
</feature>
<dbReference type="EMBL" id="JAUEPP010000005">
    <property type="protein sequence ID" value="KAK3342394.1"/>
    <property type="molecule type" value="Genomic_DNA"/>
</dbReference>
<gene>
    <name evidence="1" type="ORF">B0H65DRAFT_412423</name>
</gene>
<dbReference type="Proteomes" id="UP001278500">
    <property type="component" value="Unassembled WGS sequence"/>
</dbReference>
<reference evidence="1" key="1">
    <citation type="journal article" date="2023" name="Mol. Phylogenet. Evol.">
        <title>Genome-scale phylogeny and comparative genomics of the fungal order Sordariales.</title>
        <authorList>
            <person name="Hensen N."/>
            <person name="Bonometti L."/>
            <person name="Westerberg I."/>
            <person name="Brannstrom I.O."/>
            <person name="Guillou S."/>
            <person name="Cros-Aarteil S."/>
            <person name="Calhoun S."/>
            <person name="Haridas S."/>
            <person name="Kuo A."/>
            <person name="Mondo S."/>
            <person name="Pangilinan J."/>
            <person name="Riley R."/>
            <person name="LaButti K."/>
            <person name="Andreopoulos B."/>
            <person name="Lipzen A."/>
            <person name="Chen C."/>
            <person name="Yan M."/>
            <person name="Daum C."/>
            <person name="Ng V."/>
            <person name="Clum A."/>
            <person name="Steindorff A."/>
            <person name="Ohm R.A."/>
            <person name="Martin F."/>
            <person name="Silar P."/>
            <person name="Natvig D.O."/>
            <person name="Lalanne C."/>
            <person name="Gautier V."/>
            <person name="Ament-Velasquez S.L."/>
            <person name="Kruys A."/>
            <person name="Hutchinson M.I."/>
            <person name="Powell A.J."/>
            <person name="Barry K."/>
            <person name="Miller A.N."/>
            <person name="Grigoriev I.V."/>
            <person name="Debuchy R."/>
            <person name="Gladieux P."/>
            <person name="Hiltunen Thoren M."/>
            <person name="Johannesson H."/>
        </authorList>
    </citation>
    <scope>NUCLEOTIDE SEQUENCE</scope>
    <source>
        <strain evidence="1">CBS 560.94</strain>
    </source>
</reference>
<keyword evidence="2" id="KW-1185">Reference proteome</keyword>